<reference evidence="1" key="1">
    <citation type="submission" date="2022-11" db="EMBL/GenBank/DDBJ databases">
        <authorList>
            <person name="Morgan W.R."/>
            <person name="Tartar A."/>
        </authorList>
    </citation>
    <scope>NUCLEOTIDE SEQUENCE</scope>
    <source>
        <strain evidence="1">ARSEF 373</strain>
    </source>
</reference>
<sequence length="224" mass="24394">MRWQLDETALDLFARRPARGFLTGLACIDAPVRTSDTDDAHAGGYVPRQVVELAGGPGSPAPVLLLHAMAAFLARDVIEPQDATDDDPARVILFDHECFVTPSALAHVISSKLLAAIPNDTERRKQTQLLLQRVKVFRCRDTLEWVATLNHSHFELLDAPPAPLLVAINTIGSFSAVDRMMAKSVGNGLALIDQPFLTLQQFIQQHTPIVFAVRETPGATADDA</sequence>
<dbReference type="AlphaFoldDB" id="A0AAV2YWL0"/>
<dbReference type="EMBL" id="DAKRPA010000099">
    <property type="protein sequence ID" value="DAZ98701.1"/>
    <property type="molecule type" value="Genomic_DNA"/>
</dbReference>
<evidence type="ECO:0000313" key="1">
    <source>
        <dbReference type="EMBL" id="DAZ98701.1"/>
    </source>
</evidence>
<name>A0AAV2YWL0_9STRA</name>
<dbReference type="InterPro" id="IPR027417">
    <property type="entry name" value="P-loop_NTPase"/>
</dbReference>
<dbReference type="Gene3D" id="3.40.50.300">
    <property type="entry name" value="P-loop containing nucleotide triphosphate hydrolases"/>
    <property type="match status" value="1"/>
</dbReference>
<organism evidence="1 2">
    <name type="scientific">Lagenidium giganteum</name>
    <dbReference type="NCBI Taxonomy" id="4803"/>
    <lineage>
        <taxon>Eukaryota</taxon>
        <taxon>Sar</taxon>
        <taxon>Stramenopiles</taxon>
        <taxon>Oomycota</taxon>
        <taxon>Peronosporomycetes</taxon>
        <taxon>Pythiales</taxon>
        <taxon>Pythiaceae</taxon>
    </lineage>
</organism>
<reference evidence="1" key="2">
    <citation type="journal article" date="2023" name="Microbiol Resour">
        <title>Decontamination and Annotation of the Draft Genome Sequence of the Oomycete Lagenidium giganteum ARSEF 373.</title>
        <authorList>
            <person name="Morgan W.R."/>
            <person name="Tartar A."/>
        </authorList>
    </citation>
    <scope>NUCLEOTIDE SEQUENCE</scope>
    <source>
        <strain evidence="1">ARSEF 373</strain>
    </source>
</reference>
<evidence type="ECO:0000313" key="2">
    <source>
        <dbReference type="Proteomes" id="UP001146120"/>
    </source>
</evidence>
<feature type="non-terminal residue" evidence="1">
    <location>
        <position position="224"/>
    </location>
</feature>
<keyword evidence="2" id="KW-1185">Reference proteome</keyword>
<comment type="caution">
    <text evidence="1">The sequence shown here is derived from an EMBL/GenBank/DDBJ whole genome shotgun (WGS) entry which is preliminary data.</text>
</comment>
<protein>
    <submittedName>
        <fullName evidence="1">Uncharacterized protein</fullName>
    </submittedName>
</protein>
<gene>
    <name evidence="1" type="ORF">N0F65_006733</name>
</gene>
<dbReference type="Proteomes" id="UP001146120">
    <property type="component" value="Unassembled WGS sequence"/>
</dbReference>
<proteinExistence type="predicted"/>
<accession>A0AAV2YWL0</accession>